<feature type="chain" id="PRO_5036979469" description="DUF4148 domain-containing protein" evidence="1">
    <location>
        <begin position="28"/>
        <end position="83"/>
    </location>
</feature>
<dbReference type="Proteomes" id="UP000677537">
    <property type="component" value="Unassembled WGS sequence"/>
</dbReference>
<keyword evidence="1" id="KW-0732">Signal</keyword>
<protein>
    <recommendedName>
        <fullName evidence="4">DUF4148 domain-containing protein</fullName>
    </recommendedName>
</protein>
<feature type="signal peptide" evidence="1">
    <location>
        <begin position="1"/>
        <end position="27"/>
    </location>
</feature>
<comment type="caution">
    <text evidence="2">The sequence shown here is derived from an EMBL/GenBank/DDBJ whole genome shotgun (WGS) entry which is preliminary data.</text>
</comment>
<sequence length="83" mass="8182">MFAFKTFRALGLAAVLAGAGLAHGAMAAEGSSPKEGASAYGAYDSAERGLLGPRHPVTTRDAGRAALNLLEASGATGGAGQHQ</sequence>
<evidence type="ECO:0000256" key="1">
    <source>
        <dbReference type="SAM" id="SignalP"/>
    </source>
</evidence>
<evidence type="ECO:0008006" key="4">
    <source>
        <dbReference type="Google" id="ProtNLM"/>
    </source>
</evidence>
<keyword evidence="3" id="KW-1185">Reference proteome</keyword>
<reference evidence="2" key="1">
    <citation type="submission" date="2021-03" db="EMBL/GenBank/DDBJ databases">
        <authorList>
            <person name="So Y."/>
        </authorList>
    </citation>
    <scope>NUCLEOTIDE SEQUENCE</scope>
    <source>
        <strain evidence="2">SG15</strain>
    </source>
</reference>
<accession>A0A940MTH7</accession>
<organism evidence="2 3">
    <name type="scientific">Roseomonas indoligenes</name>
    <dbReference type="NCBI Taxonomy" id="2820811"/>
    <lineage>
        <taxon>Bacteria</taxon>
        <taxon>Pseudomonadati</taxon>
        <taxon>Pseudomonadota</taxon>
        <taxon>Alphaproteobacteria</taxon>
        <taxon>Acetobacterales</taxon>
        <taxon>Roseomonadaceae</taxon>
        <taxon>Roseomonas</taxon>
    </lineage>
</organism>
<gene>
    <name evidence="2" type="ORF">J5Y10_13685</name>
</gene>
<name>A0A940MTH7_9PROT</name>
<dbReference type="RefSeq" id="WP_209374435.1">
    <property type="nucleotide sequence ID" value="NZ_JAGIZA010000007.1"/>
</dbReference>
<dbReference type="AlphaFoldDB" id="A0A940MTH7"/>
<evidence type="ECO:0000313" key="2">
    <source>
        <dbReference type="EMBL" id="MBP0493833.1"/>
    </source>
</evidence>
<dbReference type="EMBL" id="JAGIZA010000007">
    <property type="protein sequence ID" value="MBP0493833.1"/>
    <property type="molecule type" value="Genomic_DNA"/>
</dbReference>
<proteinExistence type="predicted"/>
<evidence type="ECO:0000313" key="3">
    <source>
        <dbReference type="Proteomes" id="UP000677537"/>
    </source>
</evidence>